<dbReference type="EMBL" id="JAAPAO010000013">
    <property type="protein sequence ID" value="KAF4677475.1"/>
    <property type="molecule type" value="Genomic_DNA"/>
</dbReference>
<dbReference type="OrthoDB" id="412804at2759"/>
<gene>
    <name evidence="2" type="ORF">FOL47_001290</name>
</gene>
<dbReference type="Proteomes" id="UP000591131">
    <property type="component" value="Unassembled WGS sequence"/>
</dbReference>
<keyword evidence="1" id="KW-0732">Signal</keyword>
<evidence type="ECO:0000313" key="3">
    <source>
        <dbReference type="Proteomes" id="UP000591131"/>
    </source>
</evidence>
<protein>
    <submittedName>
        <fullName evidence="2">Uncharacterized protein</fullName>
    </submittedName>
</protein>
<feature type="chain" id="PRO_5029833963" evidence="1">
    <location>
        <begin position="18"/>
        <end position="419"/>
    </location>
</feature>
<keyword evidence="3" id="KW-1185">Reference proteome</keyword>
<organism evidence="2 3">
    <name type="scientific">Perkinsus chesapeaki</name>
    <name type="common">Clam parasite</name>
    <name type="synonym">Perkinsus andrewsi</name>
    <dbReference type="NCBI Taxonomy" id="330153"/>
    <lineage>
        <taxon>Eukaryota</taxon>
        <taxon>Sar</taxon>
        <taxon>Alveolata</taxon>
        <taxon>Perkinsozoa</taxon>
        <taxon>Perkinsea</taxon>
        <taxon>Perkinsida</taxon>
        <taxon>Perkinsidae</taxon>
        <taxon>Perkinsus</taxon>
    </lineage>
</organism>
<evidence type="ECO:0000313" key="2">
    <source>
        <dbReference type="EMBL" id="KAF4677475.1"/>
    </source>
</evidence>
<name>A0A7J6N0U5_PERCH</name>
<comment type="caution">
    <text evidence="2">The sequence shown here is derived from an EMBL/GenBank/DDBJ whole genome shotgun (WGS) entry which is preliminary data.</text>
</comment>
<reference evidence="2 3" key="1">
    <citation type="submission" date="2020-04" db="EMBL/GenBank/DDBJ databases">
        <title>Perkinsus chesapeaki whole genome sequence.</title>
        <authorList>
            <person name="Bogema D.R."/>
        </authorList>
    </citation>
    <scope>NUCLEOTIDE SEQUENCE [LARGE SCALE GENOMIC DNA]</scope>
    <source>
        <strain evidence="2">ATCC PRA-425</strain>
    </source>
</reference>
<dbReference type="AlphaFoldDB" id="A0A7J6N0U5"/>
<proteinExistence type="predicted"/>
<sequence>MLLFPILLSLSTATLHALHHLCDCTTDEDLLVEDLSTMIGTGEQMQQLDGNCRLHVDDMVIRRVHVDTVTGGVTLNHRQVMTMAVLLACWASATGPGLVDDDAPLELALRIAEYLVDYCGLDVGQFLDNVMVNTQYQYLAGRRSPVWINTRGMEGLGLEPVRGSTAEGLLYRRWLLNWHRGLESEVQVGFWHSRLESMGGSSPEAVRLVQWRASGQAKWAHEPLDELCHHLHVSSLSGHHPGERVRILNAGSGPFTPLSTMDCGGLMVDIISTDPLGVHYAALYDVVDPPIYGRQYPSPWPSERVSMAFPVEYFSLVHMLNSLDHSFSPLVALYHLLHITKPGGTVLLRHAQNEGRQGDFRNGLHQWAFTVENGSFIIWNHNARVDVSVAEVTASLVPHPTSAVPETDTMYVWVDMVKL</sequence>
<accession>A0A7J6N0U5</accession>
<feature type="signal peptide" evidence="1">
    <location>
        <begin position="1"/>
        <end position="17"/>
    </location>
</feature>
<evidence type="ECO:0000256" key="1">
    <source>
        <dbReference type="SAM" id="SignalP"/>
    </source>
</evidence>